<dbReference type="InterPro" id="IPR036702">
    <property type="entry name" value="ComB-like_sf"/>
</dbReference>
<organism evidence="1 2">
    <name type="scientific">Kitasatospora kifunensis</name>
    <name type="common">Streptomyces kifunensis</name>
    <dbReference type="NCBI Taxonomy" id="58351"/>
    <lineage>
        <taxon>Bacteria</taxon>
        <taxon>Bacillati</taxon>
        <taxon>Actinomycetota</taxon>
        <taxon>Actinomycetes</taxon>
        <taxon>Kitasatosporales</taxon>
        <taxon>Streptomycetaceae</taxon>
        <taxon>Kitasatospora</taxon>
    </lineage>
</organism>
<dbReference type="AlphaFoldDB" id="A0A7W7VXB2"/>
<dbReference type="Gene3D" id="3.90.1560.10">
    <property type="entry name" value="ComB-like"/>
    <property type="match status" value="1"/>
</dbReference>
<reference evidence="1 2" key="1">
    <citation type="submission" date="2020-08" db="EMBL/GenBank/DDBJ databases">
        <title>Sequencing the genomes of 1000 actinobacteria strains.</title>
        <authorList>
            <person name="Klenk H.-P."/>
        </authorList>
    </citation>
    <scope>NUCLEOTIDE SEQUENCE [LARGE SCALE GENOMIC DNA]</scope>
    <source>
        <strain evidence="1 2">DSM 41654</strain>
    </source>
</reference>
<protein>
    <submittedName>
        <fullName evidence="1">Phosphosulfolactate phosphohydrolase-like enzyme</fullName>
    </submittedName>
</protein>
<dbReference type="EMBL" id="JACHJV010000001">
    <property type="protein sequence ID" value="MBB4926296.1"/>
    <property type="molecule type" value="Genomic_DNA"/>
</dbReference>
<name>A0A7W7VXB2_KITKI</name>
<dbReference type="Proteomes" id="UP000540506">
    <property type="component" value="Unassembled WGS sequence"/>
</dbReference>
<evidence type="ECO:0000313" key="2">
    <source>
        <dbReference type="Proteomes" id="UP000540506"/>
    </source>
</evidence>
<proteinExistence type="predicted"/>
<keyword evidence="1" id="KW-0378">Hydrolase</keyword>
<dbReference type="GO" id="GO:0050532">
    <property type="term" value="F:2-phosphosulfolactate phosphatase activity"/>
    <property type="evidence" value="ECO:0007669"/>
    <property type="project" value="InterPro"/>
</dbReference>
<keyword evidence="2" id="KW-1185">Reference proteome</keyword>
<comment type="caution">
    <text evidence="1">The sequence shown here is derived from an EMBL/GenBank/DDBJ whole genome shotgun (WGS) entry which is preliminary data.</text>
</comment>
<accession>A0A7W7VXB2</accession>
<dbReference type="GO" id="GO:0000287">
    <property type="term" value="F:magnesium ion binding"/>
    <property type="evidence" value="ECO:0007669"/>
    <property type="project" value="InterPro"/>
</dbReference>
<evidence type="ECO:0000313" key="1">
    <source>
        <dbReference type="EMBL" id="MBB4926296.1"/>
    </source>
</evidence>
<gene>
    <name evidence="1" type="ORF">FHR34_005289</name>
</gene>
<sequence length="59" mass="6259">MIVLAESLDEARALKAAHPHWITLRDGPPAPGFDAVNYPGSLSAADLNGRTVVCCFPEP</sequence>